<dbReference type="EMBL" id="JBEDUW010000007">
    <property type="protein sequence ID" value="KAK9912635.1"/>
    <property type="molecule type" value="Genomic_DNA"/>
</dbReference>
<sequence>MKSMAVIDGCQDGAAAGDVVKLDCCRGDLGFGLGDLESAEGCHVGGLKLRKIWLWLRVLVIVGRDGDGYGGSWWR</sequence>
<reference evidence="1 2" key="1">
    <citation type="journal article" date="2023" name="G3 (Bethesda)">
        <title>A chromosome-length genome assembly and annotation of blackberry (Rubus argutus, cv. 'Hillquist').</title>
        <authorList>
            <person name="Bruna T."/>
            <person name="Aryal R."/>
            <person name="Dudchenko O."/>
            <person name="Sargent D.J."/>
            <person name="Mead D."/>
            <person name="Buti M."/>
            <person name="Cavallini A."/>
            <person name="Hytonen T."/>
            <person name="Andres J."/>
            <person name="Pham M."/>
            <person name="Weisz D."/>
            <person name="Mascagni F."/>
            <person name="Usai G."/>
            <person name="Natali L."/>
            <person name="Bassil N."/>
            <person name="Fernandez G.E."/>
            <person name="Lomsadze A."/>
            <person name="Armour M."/>
            <person name="Olukolu B."/>
            <person name="Poorten T."/>
            <person name="Britton C."/>
            <person name="Davik J."/>
            <person name="Ashrafi H."/>
            <person name="Aiden E.L."/>
            <person name="Borodovsky M."/>
            <person name="Worthington M."/>
        </authorList>
    </citation>
    <scope>NUCLEOTIDE SEQUENCE [LARGE SCALE GENOMIC DNA]</scope>
    <source>
        <strain evidence="1">PI 553951</strain>
    </source>
</reference>
<organism evidence="1 2">
    <name type="scientific">Rubus argutus</name>
    <name type="common">Southern blackberry</name>
    <dbReference type="NCBI Taxonomy" id="59490"/>
    <lineage>
        <taxon>Eukaryota</taxon>
        <taxon>Viridiplantae</taxon>
        <taxon>Streptophyta</taxon>
        <taxon>Embryophyta</taxon>
        <taxon>Tracheophyta</taxon>
        <taxon>Spermatophyta</taxon>
        <taxon>Magnoliopsida</taxon>
        <taxon>eudicotyledons</taxon>
        <taxon>Gunneridae</taxon>
        <taxon>Pentapetalae</taxon>
        <taxon>rosids</taxon>
        <taxon>fabids</taxon>
        <taxon>Rosales</taxon>
        <taxon>Rosaceae</taxon>
        <taxon>Rosoideae</taxon>
        <taxon>Rosoideae incertae sedis</taxon>
        <taxon>Rubus</taxon>
    </lineage>
</organism>
<keyword evidence="2" id="KW-1185">Reference proteome</keyword>
<dbReference type="AlphaFoldDB" id="A0AAW1VY21"/>
<protein>
    <submittedName>
        <fullName evidence="1">Uncharacterized protein</fullName>
    </submittedName>
</protein>
<comment type="caution">
    <text evidence="1">The sequence shown here is derived from an EMBL/GenBank/DDBJ whole genome shotgun (WGS) entry which is preliminary data.</text>
</comment>
<evidence type="ECO:0000313" key="2">
    <source>
        <dbReference type="Proteomes" id="UP001457282"/>
    </source>
</evidence>
<proteinExistence type="predicted"/>
<evidence type="ECO:0000313" key="1">
    <source>
        <dbReference type="EMBL" id="KAK9912635.1"/>
    </source>
</evidence>
<gene>
    <name evidence="1" type="ORF">M0R45_036488</name>
</gene>
<dbReference type="Proteomes" id="UP001457282">
    <property type="component" value="Unassembled WGS sequence"/>
</dbReference>
<accession>A0AAW1VY21</accession>
<name>A0AAW1VY21_RUBAR</name>